<comment type="caution">
    <text evidence="1">The sequence shown here is derived from an EMBL/GenBank/DDBJ whole genome shotgun (WGS) entry which is preliminary data.</text>
</comment>
<evidence type="ECO:0000313" key="1">
    <source>
        <dbReference type="EMBL" id="CAK0849627.1"/>
    </source>
</evidence>
<dbReference type="EMBL" id="CAUYUJ010015075">
    <property type="protein sequence ID" value="CAK0849627.1"/>
    <property type="molecule type" value="Genomic_DNA"/>
</dbReference>
<evidence type="ECO:0000313" key="2">
    <source>
        <dbReference type="Proteomes" id="UP001189429"/>
    </source>
</evidence>
<reference evidence="1" key="1">
    <citation type="submission" date="2023-10" db="EMBL/GenBank/DDBJ databases">
        <authorList>
            <person name="Chen Y."/>
            <person name="Shah S."/>
            <person name="Dougan E. K."/>
            <person name="Thang M."/>
            <person name="Chan C."/>
        </authorList>
    </citation>
    <scope>NUCLEOTIDE SEQUENCE [LARGE SCALE GENOMIC DNA]</scope>
</reference>
<proteinExistence type="predicted"/>
<name>A0ABN9TTR9_9DINO</name>
<dbReference type="Proteomes" id="UP001189429">
    <property type="component" value="Unassembled WGS sequence"/>
</dbReference>
<sequence length="92" mass="9559">MDRAGASAWAPGPGASGRIAARLEGSGLELAWTEERGRVLKADRDFPMGAVVLSEQPLLGARLLPSCPACAWLAGLEGQGLLECPVLSSSWV</sequence>
<keyword evidence="2" id="KW-1185">Reference proteome</keyword>
<protein>
    <submittedName>
        <fullName evidence="1">Uncharacterized protein</fullName>
    </submittedName>
</protein>
<accession>A0ABN9TTR9</accession>
<organism evidence="1 2">
    <name type="scientific">Prorocentrum cordatum</name>
    <dbReference type="NCBI Taxonomy" id="2364126"/>
    <lineage>
        <taxon>Eukaryota</taxon>
        <taxon>Sar</taxon>
        <taxon>Alveolata</taxon>
        <taxon>Dinophyceae</taxon>
        <taxon>Prorocentrales</taxon>
        <taxon>Prorocentraceae</taxon>
        <taxon>Prorocentrum</taxon>
    </lineage>
</organism>
<gene>
    <name evidence="1" type="ORF">PCOR1329_LOCUS42267</name>
</gene>